<sequence>HLHCDDQDPSGCKRCCPTQPVRCCDLCSPGAFDDIQCIDPPVHGTSQGKMRVGKYEPSEVHEKLRTSLEEWHLCTTQQKLGNLAVRQWGPQLFMSNQTLDRIVDCATTRTLNSVEVLRVETQWKSEFILEYGQEILDIVHIHFPPVLEPAQNEKGKAP</sequence>
<gene>
    <name evidence="1" type="ORF">K435DRAFT_667781</name>
</gene>
<dbReference type="OrthoDB" id="2803597at2759"/>
<keyword evidence="2" id="KW-1185">Reference proteome</keyword>
<feature type="non-terminal residue" evidence="1">
    <location>
        <position position="1"/>
    </location>
</feature>
<evidence type="ECO:0000313" key="2">
    <source>
        <dbReference type="Proteomes" id="UP000297245"/>
    </source>
</evidence>
<reference evidence="1 2" key="1">
    <citation type="journal article" date="2019" name="Nat. Ecol. Evol.">
        <title>Megaphylogeny resolves global patterns of mushroom evolution.</title>
        <authorList>
            <person name="Varga T."/>
            <person name="Krizsan K."/>
            <person name="Foldi C."/>
            <person name="Dima B."/>
            <person name="Sanchez-Garcia M."/>
            <person name="Sanchez-Ramirez S."/>
            <person name="Szollosi G.J."/>
            <person name="Szarkandi J.G."/>
            <person name="Papp V."/>
            <person name="Albert L."/>
            <person name="Andreopoulos W."/>
            <person name="Angelini C."/>
            <person name="Antonin V."/>
            <person name="Barry K.W."/>
            <person name="Bougher N.L."/>
            <person name="Buchanan P."/>
            <person name="Buyck B."/>
            <person name="Bense V."/>
            <person name="Catcheside P."/>
            <person name="Chovatia M."/>
            <person name="Cooper J."/>
            <person name="Damon W."/>
            <person name="Desjardin D."/>
            <person name="Finy P."/>
            <person name="Geml J."/>
            <person name="Haridas S."/>
            <person name="Hughes K."/>
            <person name="Justo A."/>
            <person name="Karasinski D."/>
            <person name="Kautmanova I."/>
            <person name="Kiss B."/>
            <person name="Kocsube S."/>
            <person name="Kotiranta H."/>
            <person name="LaButti K.M."/>
            <person name="Lechner B.E."/>
            <person name="Liimatainen K."/>
            <person name="Lipzen A."/>
            <person name="Lukacs Z."/>
            <person name="Mihaltcheva S."/>
            <person name="Morgado L.N."/>
            <person name="Niskanen T."/>
            <person name="Noordeloos M.E."/>
            <person name="Ohm R.A."/>
            <person name="Ortiz-Santana B."/>
            <person name="Ovrebo C."/>
            <person name="Racz N."/>
            <person name="Riley R."/>
            <person name="Savchenko A."/>
            <person name="Shiryaev A."/>
            <person name="Soop K."/>
            <person name="Spirin V."/>
            <person name="Szebenyi C."/>
            <person name="Tomsovsky M."/>
            <person name="Tulloss R.E."/>
            <person name="Uehling J."/>
            <person name="Grigoriev I.V."/>
            <person name="Vagvolgyi C."/>
            <person name="Papp T."/>
            <person name="Martin F.M."/>
            <person name="Miettinen O."/>
            <person name="Hibbett D.S."/>
            <person name="Nagy L.G."/>
        </authorList>
    </citation>
    <scope>NUCLEOTIDE SEQUENCE [LARGE SCALE GENOMIC DNA]</scope>
    <source>
        <strain evidence="1 2">CBS 962.96</strain>
    </source>
</reference>
<dbReference type="AlphaFoldDB" id="A0A4S8LZN0"/>
<name>A0A4S8LZN0_DENBC</name>
<protein>
    <submittedName>
        <fullName evidence="1">Uncharacterized protein</fullName>
    </submittedName>
</protein>
<accession>A0A4S8LZN0</accession>
<proteinExistence type="predicted"/>
<dbReference type="Proteomes" id="UP000297245">
    <property type="component" value="Unassembled WGS sequence"/>
</dbReference>
<organism evidence="1 2">
    <name type="scientific">Dendrothele bispora (strain CBS 962.96)</name>
    <dbReference type="NCBI Taxonomy" id="1314807"/>
    <lineage>
        <taxon>Eukaryota</taxon>
        <taxon>Fungi</taxon>
        <taxon>Dikarya</taxon>
        <taxon>Basidiomycota</taxon>
        <taxon>Agaricomycotina</taxon>
        <taxon>Agaricomycetes</taxon>
        <taxon>Agaricomycetidae</taxon>
        <taxon>Agaricales</taxon>
        <taxon>Agaricales incertae sedis</taxon>
        <taxon>Dendrothele</taxon>
    </lineage>
</organism>
<evidence type="ECO:0000313" key="1">
    <source>
        <dbReference type="EMBL" id="THU94763.1"/>
    </source>
</evidence>
<dbReference type="EMBL" id="ML179216">
    <property type="protein sequence ID" value="THU94763.1"/>
    <property type="molecule type" value="Genomic_DNA"/>
</dbReference>